<comment type="function">
    <text evidence="2">Catalyzes the condensation of isopentenyl diphosphate (IPP) with allylic pyrophosphates generating different type of terpenoids.</text>
</comment>
<dbReference type="InterPro" id="IPR036424">
    <property type="entry name" value="UPP_synth-like_sf"/>
</dbReference>
<evidence type="ECO:0000313" key="4">
    <source>
        <dbReference type="Proteomes" id="UP001220478"/>
    </source>
</evidence>
<feature type="binding site" evidence="2">
    <location>
        <position position="199"/>
    </location>
    <ligand>
        <name>substrate</name>
    </ligand>
</feature>
<evidence type="ECO:0000256" key="1">
    <source>
        <dbReference type="ARBA" id="ARBA00022679"/>
    </source>
</evidence>
<dbReference type="PANTHER" id="PTHR10291">
    <property type="entry name" value="DEHYDRODOLICHYL DIPHOSPHATE SYNTHASE FAMILY MEMBER"/>
    <property type="match status" value="1"/>
</dbReference>
<feature type="active site" description="Proton acceptor" evidence="2">
    <location>
        <position position="74"/>
    </location>
</feature>
<feature type="binding site" evidence="2">
    <location>
        <begin position="71"/>
        <end position="73"/>
    </location>
    <ligand>
        <name>substrate</name>
    </ligand>
</feature>
<dbReference type="Pfam" id="PF01255">
    <property type="entry name" value="Prenyltransf"/>
    <property type="match status" value="1"/>
</dbReference>
<feature type="binding site" evidence="2">
    <location>
        <position position="31"/>
    </location>
    <ligand>
        <name>substrate</name>
    </ligand>
</feature>
<name>A0ABY8C3P6_9FIRM</name>
<feature type="binding site" evidence="2">
    <location>
        <position position="218"/>
    </location>
    <ligand>
        <name>Mg(2+)</name>
        <dbReference type="ChEBI" id="CHEBI:18420"/>
    </ligand>
</feature>
<dbReference type="PANTHER" id="PTHR10291:SF0">
    <property type="entry name" value="DEHYDRODOLICHYL DIPHOSPHATE SYNTHASE 2"/>
    <property type="match status" value="1"/>
</dbReference>
<dbReference type="PROSITE" id="PS01066">
    <property type="entry name" value="UPP_SYNTHASE"/>
    <property type="match status" value="1"/>
</dbReference>
<comment type="similarity">
    <text evidence="2">Belongs to the UPP synthase family.</text>
</comment>
<keyword evidence="2" id="KW-0479">Metal-binding</keyword>
<dbReference type="HAMAP" id="MF_01139">
    <property type="entry name" value="ISPT"/>
    <property type="match status" value="1"/>
</dbReference>
<organism evidence="3 4">
    <name type="scientific">Amygdalobacter indicium</name>
    <dbReference type="NCBI Taxonomy" id="3029272"/>
    <lineage>
        <taxon>Bacteria</taxon>
        <taxon>Bacillati</taxon>
        <taxon>Bacillota</taxon>
        <taxon>Clostridia</taxon>
        <taxon>Eubacteriales</taxon>
        <taxon>Oscillospiraceae</taxon>
        <taxon>Amygdalobacter</taxon>
    </lineage>
</organism>
<feature type="binding site" evidence="2">
    <location>
        <position position="77"/>
    </location>
    <ligand>
        <name>substrate</name>
    </ligand>
</feature>
<feature type="binding site" evidence="2">
    <location>
        <begin position="27"/>
        <end position="30"/>
    </location>
    <ligand>
        <name>substrate</name>
    </ligand>
</feature>
<sequence length="252" mass="28544">MYILSKTTELALENIKLPRHLAIIMDGNGRFAQKRMLPRSYGHRQGTINLTNVCRIVDAIGINYLTVYAFSSENWRRPAAEVNELFSLVATYFNKYIDELMQMQVKLNFIGNLTQLPEDLQKIIHSAVTGTAENKRLQLTIALNYGGRGEIAEAAAATALLLQKRNDLSHLSLTEVEKIFEANLQTAKLNLPDPDLIIRTAGEMRLSNFLLWQAAYAEFYACDCLWPEFGEKELLAALLAYNQRTRKFGALK</sequence>
<keyword evidence="4" id="KW-1185">Reference proteome</keyword>
<dbReference type="Proteomes" id="UP001220478">
    <property type="component" value="Chromosome"/>
</dbReference>
<feature type="binding site" evidence="2">
    <location>
        <position position="39"/>
    </location>
    <ligand>
        <name>substrate</name>
    </ligand>
</feature>
<feature type="binding site" evidence="2">
    <location>
        <position position="26"/>
    </location>
    <ligand>
        <name>Mg(2+)</name>
        <dbReference type="ChEBI" id="CHEBI:18420"/>
    </ligand>
</feature>
<keyword evidence="2" id="KW-0460">Magnesium</keyword>
<reference evidence="3 4" key="1">
    <citation type="submission" date="2023-02" db="EMBL/GenBank/DDBJ databases">
        <title>Novel Oscillospiraceae bacterial genomes.</title>
        <authorList>
            <person name="Srinivasan S."/>
            <person name="Austin M.N."/>
            <person name="Fiedler T.L."/>
            <person name="Strenk S.M."/>
            <person name="Agnew K.J."/>
            <person name="Nagana Gowda G.A."/>
            <person name="Raftery D."/>
            <person name="Beamer M.A."/>
            <person name="Achilles S.L."/>
            <person name="Wiesenfeld H.C."/>
            <person name="Fredricks D.N."/>
            <person name="Hillier S.L."/>
        </authorList>
    </citation>
    <scope>NUCLEOTIDE SEQUENCE [LARGE SCALE GENOMIC DNA]</scope>
    <source>
        <strain evidence="3 4">CHIC02 1186E3-8</strain>
    </source>
</reference>
<dbReference type="Gene3D" id="3.40.1180.10">
    <property type="entry name" value="Decaprenyl diphosphate synthase-like"/>
    <property type="match status" value="1"/>
</dbReference>
<gene>
    <name evidence="3" type="primary">uppS</name>
    <name evidence="3" type="ORF">PYS61_05080</name>
</gene>
<accession>A0ABY8C3P6</accession>
<dbReference type="GO" id="GO:0016740">
    <property type="term" value="F:transferase activity"/>
    <property type="evidence" value="ECO:0007669"/>
    <property type="project" value="UniProtKB-KW"/>
</dbReference>
<evidence type="ECO:0000313" key="3">
    <source>
        <dbReference type="EMBL" id="WEG35306.1"/>
    </source>
</evidence>
<comment type="cofactor">
    <cofactor evidence="2">
        <name>Mg(2+)</name>
        <dbReference type="ChEBI" id="CHEBI:18420"/>
    </cofactor>
    <text evidence="2">Binds 2 magnesium ions per subunit.</text>
</comment>
<dbReference type="SUPFAM" id="SSF64005">
    <property type="entry name" value="Undecaprenyl diphosphate synthase"/>
    <property type="match status" value="1"/>
</dbReference>
<dbReference type="InterPro" id="IPR018520">
    <property type="entry name" value="UPP_synth-like_CS"/>
</dbReference>
<dbReference type="InterPro" id="IPR001441">
    <property type="entry name" value="UPP_synth-like"/>
</dbReference>
<feature type="binding site" evidence="2">
    <location>
        <begin position="205"/>
        <end position="207"/>
    </location>
    <ligand>
        <name>substrate</name>
    </ligand>
</feature>
<keyword evidence="1 2" id="KW-0808">Transferase</keyword>
<comment type="subunit">
    <text evidence="2">Homodimer.</text>
</comment>
<proteinExistence type="inferred from homology"/>
<dbReference type="EC" id="2.5.1.-" evidence="2"/>
<feature type="binding site" evidence="2">
    <location>
        <position position="75"/>
    </location>
    <ligand>
        <name>substrate</name>
    </ligand>
</feature>
<dbReference type="EMBL" id="CP118868">
    <property type="protein sequence ID" value="WEG35306.1"/>
    <property type="molecule type" value="Genomic_DNA"/>
</dbReference>
<dbReference type="NCBIfam" id="TIGR00055">
    <property type="entry name" value="uppS"/>
    <property type="match status" value="1"/>
</dbReference>
<dbReference type="RefSeq" id="WP_315571391.1">
    <property type="nucleotide sequence ID" value="NZ_CP118868.1"/>
</dbReference>
<protein>
    <recommendedName>
        <fullName evidence="2">Isoprenyl transferase</fullName>
        <ecNumber evidence="2">2.5.1.-</ecNumber>
    </recommendedName>
</protein>
<evidence type="ECO:0000256" key="2">
    <source>
        <dbReference type="HAMAP-Rule" id="MF_01139"/>
    </source>
</evidence>
<feature type="binding site" evidence="2">
    <location>
        <position position="43"/>
    </location>
    <ligand>
        <name>substrate</name>
    </ligand>
</feature>
<feature type="active site" evidence="2">
    <location>
        <position position="26"/>
    </location>
</feature>
<dbReference type="CDD" id="cd00475">
    <property type="entry name" value="Cis_IPPS"/>
    <property type="match status" value="1"/>
</dbReference>